<organism evidence="1 2">
    <name type="scientific">Skermanella stibiiresistens SB22</name>
    <dbReference type="NCBI Taxonomy" id="1385369"/>
    <lineage>
        <taxon>Bacteria</taxon>
        <taxon>Pseudomonadati</taxon>
        <taxon>Pseudomonadota</taxon>
        <taxon>Alphaproteobacteria</taxon>
        <taxon>Rhodospirillales</taxon>
        <taxon>Azospirillaceae</taxon>
        <taxon>Skermanella</taxon>
    </lineage>
</organism>
<comment type="caution">
    <text evidence="1">The sequence shown here is derived from an EMBL/GenBank/DDBJ whole genome shotgun (WGS) entry which is preliminary data.</text>
</comment>
<dbReference type="EMBL" id="AVFL01000022">
    <property type="protein sequence ID" value="EWY37920.1"/>
    <property type="molecule type" value="Genomic_DNA"/>
</dbReference>
<gene>
    <name evidence="1" type="ORF">N825_16080</name>
</gene>
<dbReference type="STRING" id="1385369.N825_16080"/>
<proteinExistence type="predicted"/>
<reference evidence="1 2" key="1">
    <citation type="submission" date="2013-08" db="EMBL/GenBank/DDBJ databases">
        <title>The genome sequence of Skermanella stibiiresistens.</title>
        <authorList>
            <person name="Zhu W."/>
            <person name="Wang G."/>
        </authorList>
    </citation>
    <scope>NUCLEOTIDE SEQUENCE [LARGE SCALE GENOMIC DNA]</scope>
    <source>
        <strain evidence="1 2">SB22</strain>
    </source>
</reference>
<evidence type="ECO:0000313" key="2">
    <source>
        <dbReference type="Proteomes" id="UP000019486"/>
    </source>
</evidence>
<keyword evidence="2" id="KW-1185">Reference proteome</keyword>
<dbReference type="AlphaFoldDB" id="W9GVI8"/>
<dbReference type="Proteomes" id="UP000019486">
    <property type="component" value="Unassembled WGS sequence"/>
</dbReference>
<accession>W9GVI8</accession>
<sequence length="58" mass="6565">MPASLIEKIRDIFKLSVLLTLGDDNPSGMIGRPWTTKHPEPTMLTLFLRTSRLGLWAK</sequence>
<evidence type="ECO:0000313" key="1">
    <source>
        <dbReference type="EMBL" id="EWY37920.1"/>
    </source>
</evidence>
<name>W9GVI8_9PROT</name>
<protein>
    <submittedName>
        <fullName evidence="1">Uncharacterized protein</fullName>
    </submittedName>
</protein>